<dbReference type="eggNOG" id="COG3170">
    <property type="taxonomic scope" value="Bacteria"/>
</dbReference>
<gene>
    <name evidence="2" type="ORF">Dacsa_1641</name>
</gene>
<organism evidence="2 3">
    <name type="scientific">Dactylococcopsis salina (strain PCC 8305)</name>
    <name type="common">Myxobactron salinum</name>
    <dbReference type="NCBI Taxonomy" id="13035"/>
    <lineage>
        <taxon>Bacteria</taxon>
        <taxon>Bacillati</taxon>
        <taxon>Cyanobacteriota</taxon>
        <taxon>Cyanophyceae</taxon>
        <taxon>Nodosilineales</taxon>
        <taxon>Cymatolegaceae</taxon>
        <taxon>Dactylococcopsis</taxon>
    </lineage>
</organism>
<keyword evidence="3" id="KW-1185">Reference proteome</keyword>
<dbReference type="Pfam" id="PF14238">
    <property type="entry name" value="DUF4340"/>
    <property type="match status" value="1"/>
</dbReference>
<feature type="domain" description="DUF4340" evidence="1">
    <location>
        <begin position="73"/>
        <end position="179"/>
    </location>
</feature>
<dbReference type="RefSeq" id="WP_015229308.1">
    <property type="nucleotide sequence ID" value="NC_019780.1"/>
</dbReference>
<dbReference type="HOGENOM" id="CLU_085045_0_0_3"/>
<sequence length="186" mass="21251">MKKTTLFLVLIALGLGGYVYWYEIKPQSQEETVTDSQQGLFSFEEDQVQKITIEREGKETLKFIRLETAASSWRMKQPEGTPVADSSIVFLLNLLIRDDSNKTFTVQTNQLEQYGLKNPSASISIELKDQTKHKIILGNPTFDEQGIYGQINPEEEEETKVYILPIDFKSVVERPLSEWKLTAAKT</sequence>
<dbReference type="Proteomes" id="UP000010482">
    <property type="component" value="Chromosome"/>
</dbReference>
<dbReference type="KEGG" id="dsl:Dacsa_1641"/>
<evidence type="ECO:0000313" key="3">
    <source>
        <dbReference type="Proteomes" id="UP000010482"/>
    </source>
</evidence>
<evidence type="ECO:0000313" key="2">
    <source>
        <dbReference type="EMBL" id="AFZ50311.1"/>
    </source>
</evidence>
<reference evidence="2" key="1">
    <citation type="submission" date="2012-04" db="EMBL/GenBank/DDBJ databases">
        <title>Finished genome of Dactylococcopsis salina PCC 8305.</title>
        <authorList>
            <consortium name="US DOE Joint Genome Institute"/>
            <person name="Gugger M."/>
            <person name="Coursin T."/>
            <person name="Rippka R."/>
            <person name="Tandeau De Marsac N."/>
            <person name="Huntemann M."/>
            <person name="Wei C.-L."/>
            <person name="Han J."/>
            <person name="Detter J.C."/>
            <person name="Han C."/>
            <person name="Tapia R."/>
            <person name="Daligault H."/>
            <person name="Chen A."/>
            <person name="Krypides N."/>
            <person name="Mavromatis K."/>
            <person name="Markowitz V."/>
            <person name="Szeto E."/>
            <person name="Ivanova N."/>
            <person name="Ovchinnikova G."/>
            <person name="Pagani I."/>
            <person name="Pati A."/>
            <person name="Goodwin L."/>
            <person name="Peters L."/>
            <person name="Pitluck S."/>
            <person name="Woyke T."/>
            <person name="Kerfeld C."/>
        </authorList>
    </citation>
    <scope>NUCLEOTIDE SEQUENCE [LARGE SCALE GENOMIC DNA]</scope>
    <source>
        <strain evidence="2">PCC 8305</strain>
    </source>
</reference>
<name>K9YTQ0_DACS8</name>
<dbReference type="OrthoDB" id="453197at2"/>
<proteinExistence type="predicted"/>
<evidence type="ECO:0000259" key="1">
    <source>
        <dbReference type="Pfam" id="PF14238"/>
    </source>
</evidence>
<dbReference type="InterPro" id="IPR025641">
    <property type="entry name" value="DUF4340"/>
</dbReference>
<protein>
    <recommendedName>
        <fullName evidence="1">DUF4340 domain-containing protein</fullName>
    </recommendedName>
</protein>
<accession>K9YTQ0</accession>
<dbReference type="STRING" id="13035.Dacsa_1641"/>
<dbReference type="AlphaFoldDB" id="K9YTQ0"/>
<dbReference type="EMBL" id="CP003944">
    <property type="protein sequence ID" value="AFZ50311.1"/>
    <property type="molecule type" value="Genomic_DNA"/>
</dbReference>